<sequence>MLTHLSQVDKWSCVIEFNCPPYLDNYSITFGKKKIIIRFTSPLNIILGSINDPSLNKKGEKICNLIFIFYLIIRLWVSKVKDYIAICDHYLCTGPFMKTFRQELGTLTKGQFTKLIQGGS</sequence>
<dbReference type="EMBL" id="JAOAOG010000319">
    <property type="protein sequence ID" value="KAJ6229707.1"/>
    <property type="molecule type" value="Genomic_DNA"/>
</dbReference>
<protein>
    <submittedName>
        <fullName evidence="1">Uncharacterized protein</fullName>
    </submittedName>
</protein>
<dbReference type="Proteomes" id="UP001150062">
    <property type="component" value="Unassembled WGS sequence"/>
</dbReference>
<proteinExistence type="predicted"/>
<comment type="caution">
    <text evidence="1">The sequence shown here is derived from an EMBL/GenBank/DDBJ whole genome shotgun (WGS) entry which is preliminary data.</text>
</comment>
<reference evidence="1" key="1">
    <citation type="submission" date="2022-08" db="EMBL/GenBank/DDBJ databases">
        <title>Novel sulfate-reducing endosymbionts in the free-living metamonad Anaeramoeba.</title>
        <authorList>
            <person name="Jerlstrom-Hultqvist J."/>
            <person name="Cepicka I."/>
            <person name="Gallot-Lavallee L."/>
            <person name="Salas-Leiva D."/>
            <person name="Curtis B.A."/>
            <person name="Zahonova K."/>
            <person name="Pipaliya S."/>
            <person name="Dacks J."/>
            <person name="Roger A.J."/>
        </authorList>
    </citation>
    <scope>NUCLEOTIDE SEQUENCE</scope>
    <source>
        <strain evidence="1">Schooner1</strain>
    </source>
</reference>
<evidence type="ECO:0000313" key="1">
    <source>
        <dbReference type="EMBL" id="KAJ6229707.1"/>
    </source>
</evidence>
<name>A0ABQ8XAL5_9EUKA</name>
<gene>
    <name evidence="1" type="ORF">M0813_07667</name>
</gene>
<organism evidence="1 2">
    <name type="scientific">Anaeramoeba flamelloides</name>
    <dbReference type="NCBI Taxonomy" id="1746091"/>
    <lineage>
        <taxon>Eukaryota</taxon>
        <taxon>Metamonada</taxon>
        <taxon>Anaeramoebidae</taxon>
        <taxon>Anaeramoeba</taxon>
    </lineage>
</organism>
<keyword evidence="2" id="KW-1185">Reference proteome</keyword>
<accession>A0ABQ8XAL5</accession>
<evidence type="ECO:0000313" key="2">
    <source>
        <dbReference type="Proteomes" id="UP001150062"/>
    </source>
</evidence>